<name>A0ABN7W808_GIGMA</name>
<protein>
    <submittedName>
        <fullName evidence="1">37328_t:CDS:1</fullName>
    </submittedName>
</protein>
<sequence length="164" mass="18164">ESESGGSKRLGKEFAKLIASKDAHVAICARGKSGLDLALEELKELIYHAFDEASSMYDGRVPDVLFAIEMNLITEGTKRMAQQDAKNKIVMVSFVAELCGLWDLLRLAECLRHELIRYDISVHCYFAGTIVTPGYEEEEAAKTLYKGNFIISDIIGDAIRASTL</sequence>
<feature type="non-terminal residue" evidence="1">
    <location>
        <position position="1"/>
    </location>
</feature>
<keyword evidence="2" id="KW-1185">Reference proteome</keyword>
<evidence type="ECO:0000313" key="2">
    <source>
        <dbReference type="Proteomes" id="UP000789901"/>
    </source>
</evidence>
<dbReference type="SUPFAM" id="SSF51735">
    <property type="entry name" value="NAD(P)-binding Rossmann-fold domains"/>
    <property type="match status" value="1"/>
</dbReference>
<organism evidence="1 2">
    <name type="scientific">Gigaspora margarita</name>
    <dbReference type="NCBI Taxonomy" id="4874"/>
    <lineage>
        <taxon>Eukaryota</taxon>
        <taxon>Fungi</taxon>
        <taxon>Fungi incertae sedis</taxon>
        <taxon>Mucoromycota</taxon>
        <taxon>Glomeromycotina</taxon>
        <taxon>Glomeromycetes</taxon>
        <taxon>Diversisporales</taxon>
        <taxon>Gigasporaceae</taxon>
        <taxon>Gigaspora</taxon>
    </lineage>
</organism>
<reference evidence="1 2" key="1">
    <citation type="submission" date="2021-06" db="EMBL/GenBank/DDBJ databases">
        <authorList>
            <person name="Kallberg Y."/>
            <person name="Tangrot J."/>
            <person name="Rosling A."/>
        </authorList>
    </citation>
    <scope>NUCLEOTIDE SEQUENCE [LARGE SCALE GENOMIC DNA]</scope>
    <source>
        <strain evidence="1 2">120-4 pot B 10/14</strain>
    </source>
</reference>
<dbReference type="InterPro" id="IPR036291">
    <property type="entry name" value="NAD(P)-bd_dom_sf"/>
</dbReference>
<dbReference type="Proteomes" id="UP000789901">
    <property type="component" value="Unassembled WGS sequence"/>
</dbReference>
<feature type="non-terminal residue" evidence="1">
    <location>
        <position position="164"/>
    </location>
</feature>
<comment type="caution">
    <text evidence="1">The sequence shown here is derived from an EMBL/GenBank/DDBJ whole genome shotgun (WGS) entry which is preliminary data.</text>
</comment>
<dbReference type="PANTHER" id="PTHR43550">
    <property type="entry name" value="3-KETODIHYDROSPHINGOSINE REDUCTASE"/>
    <property type="match status" value="1"/>
</dbReference>
<proteinExistence type="predicted"/>
<dbReference type="PANTHER" id="PTHR43550:SF3">
    <property type="entry name" value="3-KETODIHYDROSPHINGOSINE REDUCTASE"/>
    <property type="match status" value="1"/>
</dbReference>
<dbReference type="Gene3D" id="3.40.50.720">
    <property type="entry name" value="NAD(P)-binding Rossmann-like Domain"/>
    <property type="match status" value="1"/>
</dbReference>
<gene>
    <name evidence="1" type="ORF">GMARGA_LOCUS27729</name>
</gene>
<dbReference type="EMBL" id="CAJVQB010034342">
    <property type="protein sequence ID" value="CAG8821037.1"/>
    <property type="molecule type" value="Genomic_DNA"/>
</dbReference>
<evidence type="ECO:0000313" key="1">
    <source>
        <dbReference type="EMBL" id="CAG8821037.1"/>
    </source>
</evidence>
<accession>A0ABN7W808</accession>